<dbReference type="InterPro" id="IPR050395">
    <property type="entry name" value="4Fe4S_Ferredoxin_RnfB"/>
</dbReference>
<evidence type="ECO:0000256" key="8">
    <source>
        <dbReference type="ARBA" id="ARBA00023014"/>
    </source>
</evidence>
<comment type="caution">
    <text evidence="10">Lacks conserved residue(s) required for the propagation of feature annotation.</text>
</comment>
<dbReference type="GO" id="GO:0046872">
    <property type="term" value="F:metal ion binding"/>
    <property type="evidence" value="ECO:0007669"/>
    <property type="project" value="UniProtKB-KW"/>
</dbReference>
<feature type="binding site" evidence="10">
    <location>
        <position position="59"/>
    </location>
    <ligand>
        <name>[4Fe-4S] cluster</name>
        <dbReference type="ChEBI" id="CHEBI:49883"/>
        <label>1</label>
    </ligand>
</feature>
<keyword evidence="9 10" id="KW-0472">Membrane</keyword>
<dbReference type="InterPro" id="IPR017896">
    <property type="entry name" value="4Fe4S_Fe-S-bd"/>
</dbReference>
<dbReference type="Gene3D" id="3.30.70.20">
    <property type="match status" value="2"/>
</dbReference>
<feature type="binding site" evidence="10">
    <location>
        <position position="176"/>
    </location>
    <ligand>
        <name>[4Fe-4S] cluster</name>
        <dbReference type="ChEBI" id="CHEBI:49883"/>
        <label>3</label>
    </ligand>
</feature>
<dbReference type="EMBL" id="JACJKY010000001">
    <property type="protein sequence ID" value="MBM6919751.1"/>
    <property type="molecule type" value="Genomic_DNA"/>
</dbReference>
<comment type="subunit">
    <text evidence="10">The complex is composed of six subunits: RnfA, RnfB, RnfC, RnfD, RnfE and RnfG.</text>
</comment>
<dbReference type="RefSeq" id="WP_204443834.1">
    <property type="nucleotide sequence ID" value="NZ_JACJKY010000001.1"/>
</dbReference>
<dbReference type="GO" id="GO:0009055">
    <property type="term" value="F:electron transfer activity"/>
    <property type="evidence" value="ECO:0007669"/>
    <property type="project" value="InterPro"/>
</dbReference>
<evidence type="ECO:0000256" key="7">
    <source>
        <dbReference type="ARBA" id="ARBA00023004"/>
    </source>
</evidence>
<dbReference type="PROSITE" id="PS51656">
    <property type="entry name" value="4FE4S"/>
    <property type="match status" value="1"/>
</dbReference>
<comment type="cofactor">
    <cofactor evidence="10">
        <name>[4Fe-4S] cluster</name>
        <dbReference type="ChEBI" id="CHEBI:49883"/>
    </cofactor>
    <text evidence="10">Binds 3 [4Fe-4S] clusters.</text>
</comment>
<feature type="domain" description="4Fe-4S" evidence="13">
    <location>
        <begin position="34"/>
        <end position="93"/>
    </location>
</feature>
<feature type="domain" description="4Fe-4S ferredoxin-type" evidence="12">
    <location>
        <begin position="207"/>
        <end position="238"/>
    </location>
</feature>
<evidence type="ECO:0000259" key="12">
    <source>
        <dbReference type="PROSITE" id="PS51379"/>
    </source>
</evidence>
<proteinExistence type="inferred from homology"/>
<evidence type="ECO:0000256" key="10">
    <source>
        <dbReference type="HAMAP-Rule" id="MF_00463"/>
    </source>
</evidence>
<organism evidence="14 15">
    <name type="scientific">Merdimmobilis hominis</name>
    <dbReference type="NCBI Taxonomy" id="2897707"/>
    <lineage>
        <taxon>Bacteria</taxon>
        <taxon>Bacillati</taxon>
        <taxon>Bacillota</taxon>
        <taxon>Clostridia</taxon>
        <taxon>Eubacteriales</taxon>
        <taxon>Oscillospiraceae</taxon>
        <taxon>Merdimmobilis</taxon>
    </lineage>
</organism>
<evidence type="ECO:0000313" key="15">
    <source>
        <dbReference type="Proteomes" id="UP000774750"/>
    </source>
</evidence>
<keyword evidence="4 10" id="KW-0677">Repeat</keyword>
<keyword evidence="11" id="KW-1133">Transmembrane helix</keyword>
<evidence type="ECO:0000256" key="11">
    <source>
        <dbReference type="SAM" id="Phobius"/>
    </source>
</evidence>
<dbReference type="SUPFAM" id="SSF54862">
    <property type="entry name" value="4Fe-4S ferredoxins"/>
    <property type="match status" value="2"/>
</dbReference>
<feature type="region of interest" description="Hydrophobic" evidence="10">
    <location>
        <begin position="1"/>
        <end position="28"/>
    </location>
</feature>
<dbReference type="Proteomes" id="UP000774750">
    <property type="component" value="Unassembled WGS sequence"/>
</dbReference>
<keyword evidence="11" id="KW-0812">Transmembrane</keyword>
<feature type="binding site" evidence="10">
    <location>
        <position position="51"/>
    </location>
    <ligand>
        <name>[4Fe-4S] cluster</name>
        <dbReference type="ChEBI" id="CHEBI:49883"/>
        <label>1</label>
    </ligand>
</feature>
<keyword evidence="8 10" id="KW-0411">Iron-sulfur</keyword>
<comment type="subcellular location">
    <subcellularLocation>
        <location evidence="10">Cell membrane</location>
    </subcellularLocation>
</comment>
<name>A0A939BDD0_9FIRM</name>
<dbReference type="PANTHER" id="PTHR43560:SF1">
    <property type="entry name" value="ION-TRANSLOCATING OXIDOREDUCTASE COMPLEX SUBUNIT B"/>
    <property type="match status" value="1"/>
</dbReference>
<evidence type="ECO:0000313" key="14">
    <source>
        <dbReference type="EMBL" id="MBM6919751.1"/>
    </source>
</evidence>
<feature type="domain" description="4Fe-4S ferredoxin-type" evidence="12">
    <location>
        <begin position="240"/>
        <end position="265"/>
    </location>
</feature>
<accession>A0A939BDD0</accession>
<evidence type="ECO:0000256" key="9">
    <source>
        <dbReference type="ARBA" id="ARBA00023136"/>
    </source>
</evidence>
<dbReference type="GO" id="GO:0051539">
    <property type="term" value="F:4 iron, 4 sulfur cluster binding"/>
    <property type="evidence" value="ECO:0007669"/>
    <property type="project" value="UniProtKB-UniRule"/>
</dbReference>
<sequence>MTVWDILIPVFIFIGLGVFAGLLLSVFSKIFAVKTDEKVEEVVAALPGLNCGVCGFSGCENYAQNIVHGGAKTNRCVPGGDEAAKKISAIMGTAFEDVTECVAFVACEGKVPENTSDLYNYDGEQSCAACSLYYKGKGVCNYGCLGYGDCANVCNFGAISLDSGIAKVDPTKCTGCTMCTKACPNGLLKIRELAKHVVVTCASCSGGKQTIANCKHGCIGCKKCEKTCPNGAITVTNQVASIDSALCTNCKACMEVCPRGCIVEL</sequence>
<dbReference type="HAMAP" id="MF_00463">
    <property type="entry name" value="RsxB_RnfB"/>
    <property type="match status" value="1"/>
</dbReference>
<feature type="binding site" evidence="10">
    <location>
        <position position="183"/>
    </location>
    <ligand>
        <name>[4Fe-4S] cluster</name>
        <dbReference type="ChEBI" id="CHEBI:49883"/>
        <label>2</label>
    </ligand>
</feature>
<keyword evidence="6 10" id="KW-0249">Electron transport</keyword>
<dbReference type="NCBIfam" id="TIGR01944">
    <property type="entry name" value="rnfB"/>
    <property type="match status" value="1"/>
</dbReference>
<keyword evidence="7 10" id="KW-0408">Iron</keyword>
<dbReference type="InterPro" id="IPR017900">
    <property type="entry name" value="4Fe4S_Fe_S_CS"/>
</dbReference>
<keyword evidence="15" id="KW-1185">Reference proteome</keyword>
<reference evidence="14" key="2">
    <citation type="journal article" date="2021" name="Sci. Rep.">
        <title>The distribution of antibiotic resistance genes in chicken gut microbiota commensals.</title>
        <authorList>
            <person name="Juricova H."/>
            <person name="Matiasovicova J."/>
            <person name="Kubasova T."/>
            <person name="Cejkova D."/>
            <person name="Rychlik I."/>
        </authorList>
    </citation>
    <scope>NUCLEOTIDE SEQUENCE</scope>
    <source>
        <strain evidence="14">An559</strain>
    </source>
</reference>
<dbReference type="PROSITE" id="PS51379">
    <property type="entry name" value="4FE4S_FER_2"/>
    <property type="match status" value="3"/>
</dbReference>
<protein>
    <recommendedName>
        <fullName evidence="10">Ion-translocating oxidoreductase complex subunit B</fullName>
        <ecNumber evidence="10">7.-.-.-</ecNumber>
    </recommendedName>
    <alternativeName>
        <fullName evidence="10">Rnf electron transport complex subunit B</fullName>
    </alternativeName>
</protein>
<feature type="binding site" evidence="10">
    <location>
        <position position="54"/>
    </location>
    <ligand>
        <name>[4Fe-4S] cluster</name>
        <dbReference type="ChEBI" id="CHEBI:49883"/>
        <label>1</label>
    </ligand>
</feature>
<evidence type="ECO:0000256" key="3">
    <source>
        <dbReference type="ARBA" id="ARBA00022723"/>
    </source>
</evidence>
<evidence type="ECO:0000256" key="4">
    <source>
        <dbReference type="ARBA" id="ARBA00022737"/>
    </source>
</evidence>
<keyword evidence="10" id="KW-1003">Cell membrane</keyword>
<feature type="binding site" evidence="10">
    <location>
        <position position="140"/>
    </location>
    <ligand>
        <name>[4Fe-4S] cluster</name>
        <dbReference type="ChEBI" id="CHEBI:49883"/>
        <label>2</label>
    </ligand>
</feature>
<dbReference type="InterPro" id="IPR010207">
    <property type="entry name" value="Elect_transpt_cplx_RnfB/RsxB"/>
</dbReference>
<dbReference type="Pfam" id="PF12838">
    <property type="entry name" value="Fer4_7"/>
    <property type="match status" value="1"/>
</dbReference>
<evidence type="ECO:0000256" key="6">
    <source>
        <dbReference type="ARBA" id="ARBA00022982"/>
    </source>
</evidence>
<keyword evidence="2 10" id="KW-0004">4Fe-4S</keyword>
<dbReference type="AlphaFoldDB" id="A0A939BDD0"/>
<comment type="function">
    <text evidence="10">Part of a membrane-bound complex that couples electron transfer with translocation of ions across the membrane.</text>
</comment>
<feature type="binding site" evidence="10">
    <location>
        <position position="173"/>
    </location>
    <ligand>
        <name>[4Fe-4S] cluster</name>
        <dbReference type="ChEBI" id="CHEBI:49883"/>
        <label>3</label>
    </ligand>
</feature>
<evidence type="ECO:0000259" key="13">
    <source>
        <dbReference type="PROSITE" id="PS51656"/>
    </source>
</evidence>
<feature type="transmembrane region" description="Helical" evidence="11">
    <location>
        <begin position="6"/>
        <end position="27"/>
    </location>
</feature>
<dbReference type="CDD" id="cd10549">
    <property type="entry name" value="MtMvhB_like"/>
    <property type="match status" value="1"/>
</dbReference>
<evidence type="ECO:0000256" key="1">
    <source>
        <dbReference type="ARBA" id="ARBA00022448"/>
    </source>
</evidence>
<dbReference type="PANTHER" id="PTHR43560">
    <property type="entry name" value="ION-TRANSLOCATING OXIDOREDUCTASE COMPLEX SUBUNIT B"/>
    <property type="match status" value="1"/>
</dbReference>
<feature type="binding site" evidence="10">
    <location>
        <position position="144"/>
    </location>
    <ligand>
        <name>[4Fe-4S] cluster</name>
        <dbReference type="ChEBI" id="CHEBI:49883"/>
        <label>2</label>
    </ligand>
</feature>
<keyword evidence="1 10" id="KW-0813">Transport</keyword>
<comment type="caution">
    <text evidence="14">The sequence shown here is derived from an EMBL/GenBank/DDBJ whole genome shotgun (WGS) entry which is preliminary data.</text>
</comment>
<comment type="similarity">
    <text evidence="10">Belongs to the 4Fe4S bacterial-type ferredoxin family. RnfB subfamily.</text>
</comment>
<feature type="binding site" evidence="10">
    <location>
        <position position="76"/>
    </location>
    <ligand>
        <name>[4Fe-4S] cluster</name>
        <dbReference type="ChEBI" id="CHEBI:49883"/>
        <label>1</label>
    </ligand>
</feature>
<keyword evidence="3 10" id="KW-0479">Metal-binding</keyword>
<evidence type="ECO:0000256" key="5">
    <source>
        <dbReference type="ARBA" id="ARBA00022967"/>
    </source>
</evidence>
<feature type="binding site" evidence="10">
    <location>
        <position position="150"/>
    </location>
    <ligand>
        <name>[4Fe-4S] cluster</name>
        <dbReference type="ChEBI" id="CHEBI:49883"/>
        <label>2</label>
    </ligand>
</feature>
<feature type="domain" description="4Fe-4S ferredoxin-type" evidence="12">
    <location>
        <begin position="164"/>
        <end position="193"/>
    </location>
</feature>
<dbReference type="PROSITE" id="PS00198">
    <property type="entry name" value="4FE4S_FER_1"/>
    <property type="match status" value="1"/>
</dbReference>
<keyword evidence="5 10" id="KW-1278">Translocase</keyword>
<reference evidence="14" key="1">
    <citation type="submission" date="2020-08" db="EMBL/GenBank/DDBJ databases">
        <authorList>
            <person name="Cejkova D."/>
            <person name="Kubasova T."/>
            <person name="Jahodarova E."/>
            <person name="Rychlik I."/>
        </authorList>
    </citation>
    <scope>NUCLEOTIDE SEQUENCE</scope>
    <source>
        <strain evidence="14">An559</strain>
    </source>
</reference>
<dbReference type="EC" id="7.-.-.-" evidence="10"/>
<dbReference type="Pfam" id="PF04060">
    <property type="entry name" value="FeS"/>
    <property type="match status" value="1"/>
</dbReference>
<dbReference type="GO" id="GO:0022900">
    <property type="term" value="P:electron transport chain"/>
    <property type="evidence" value="ECO:0007669"/>
    <property type="project" value="UniProtKB-UniRule"/>
</dbReference>
<dbReference type="InterPro" id="IPR007202">
    <property type="entry name" value="4Fe-4S_dom"/>
</dbReference>
<dbReference type="Gene3D" id="1.10.15.40">
    <property type="entry name" value="Electron transport complex subunit B, putative Fe-S cluster"/>
    <property type="match status" value="1"/>
</dbReference>
<evidence type="ECO:0000256" key="2">
    <source>
        <dbReference type="ARBA" id="ARBA00022485"/>
    </source>
</evidence>
<dbReference type="GO" id="GO:0005886">
    <property type="term" value="C:plasma membrane"/>
    <property type="evidence" value="ECO:0007669"/>
    <property type="project" value="UniProtKB-SubCell"/>
</dbReference>
<gene>
    <name evidence="10" type="primary">rnfB</name>
    <name evidence="14" type="ORF">H6A12_01035</name>
</gene>
<dbReference type="Pfam" id="PF12837">
    <property type="entry name" value="Fer4_6"/>
    <property type="match status" value="1"/>
</dbReference>
<feature type="binding site" evidence="10">
    <location>
        <position position="179"/>
    </location>
    <ligand>
        <name>[4Fe-4S] cluster</name>
        <dbReference type="ChEBI" id="CHEBI:49883"/>
        <label>3</label>
    </ligand>
</feature>
<feature type="binding site" evidence="10">
    <location>
        <position position="154"/>
    </location>
    <ligand>
        <name>[4Fe-4S] cluster</name>
        <dbReference type="ChEBI" id="CHEBI:49883"/>
        <label>3</label>
    </ligand>
</feature>